<protein>
    <submittedName>
        <fullName evidence="3">(spotted green pufferfish) hypothetical protein</fullName>
    </submittedName>
</protein>
<feature type="compositionally biased region" description="Basic and acidic residues" evidence="1">
    <location>
        <begin position="193"/>
        <end position="209"/>
    </location>
</feature>
<gene>
    <name evidence="3" type="ORF">GSTENG00015128001</name>
</gene>
<reference evidence="3" key="1">
    <citation type="journal article" date="2004" name="Nature">
        <title>Genome duplication in the teleost fish Tetraodon nigroviridis reveals the early vertebrate proto-karyotype.</title>
        <authorList>
            <person name="Jaillon O."/>
            <person name="Aury J.-M."/>
            <person name="Brunet F."/>
            <person name="Petit J.-L."/>
            <person name="Stange-Thomann N."/>
            <person name="Mauceli E."/>
            <person name="Bouneau L."/>
            <person name="Fischer C."/>
            <person name="Ozouf-Costaz C."/>
            <person name="Bernot A."/>
            <person name="Nicaud S."/>
            <person name="Jaffe D."/>
            <person name="Fisher S."/>
            <person name="Lutfalla G."/>
            <person name="Dossat C."/>
            <person name="Segurens B."/>
            <person name="Dasilva C."/>
            <person name="Salanoubat M."/>
            <person name="Levy M."/>
            <person name="Boudet N."/>
            <person name="Castellano S."/>
            <person name="Anthouard V."/>
            <person name="Jubin C."/>
            <person name="Castelli V."/>
            <person name="Katinka M."/>
            <person name="Vacherie B."/>
            <person name="Biemont C."/>
            <person name="Skalli Z."/>
            <person name="Cattolico L."/>
            <person name="Poulain J."/>
            <person name="De Berardinis V."/>
            <person name="Cruaud C."/>
            <person name="Duprat S."/>
            <person name="Brottier P."/>
            <person name="Coutanceau J.-P."/>
            <person name="Gouzy J."/>
            <person name="Parra G."/>
            <person name="Lardier G."/>
            <person name="Chapple C."/>
            <person name="McKernan K.J."/>
            <person name="McEwan P."/>
            <person name="Bosak S."/>
            <person name="Kellis M."/>
            <person name="Volff J.-N."/>
            <person name="Guigo R."/>
            <person name="Zody M.C."/>
            <person name="Mesirov J."/>
            <person name="Lindblad-Toh K."/>
            <person name="Birren B."/>
            <person name="Nusbaum C."/>
            <person name="Kahn D."/>
            <person name="Robinson-Rechavi M."/>
            <person name="Laudet V."/>
            <person name="Schachter V."/>
            <person name="Quetier F."/>
            <person name="Saurin W."/>
            <person name="Scarpelli C."/>
            <person name="Wincker P."/>
            <person name="Lander E.S."/>
            <person name="Weissenbach J."/>
            <person name="Roest Crollius H."/>
        </authorList>
    </citation>
    <scope>NUCLEOTIDE SEQUENCE [LARGE SCALE GENOMIC DNA]</scope>
</reference>
<feature type="region of interest" description="Disordered" evidence="1">
    <location>
        <begin position="70"/>
        <end position="256"/>
    </location>
</feature>
<dbReference type="AlphaFoldDB" id="Q4SNU1"/>
<sequence>MSESINTVVFFVAGSSFAFSALFYNLYQKKKEELLKLKARNTCFQARPAVGSSPSSKSSQAPSVCCCRRPGPGRRGAPGQPVRPAVLRRDPEADRRGAVEVLELPHQDVEFPDKKQKREEKRGAVQPGQPRSLRHRRLPEGSKPPGSLRQLPGTGSLPSAACRGGLGGSGGAGHQRRETGLQGGERGAAAGGEHPDGLRRGGDGGRPGDEAAGPRGRPQVCPGLRRPQELSGQAPEVGQHVEEADGRQRPSREPPF</sequence>
<feature type="compositionally biased region" description="Basic and acidic residues" evidence="1">
    <location>
        <begin position="239"/>
        <end position="256"/>
    </location>
</feature>
<keyword evidence="2" id="KW-0472">Membrane</keyword>
<evidence type="ECO:0000313" key="3">
    <source>
        <dbReference type="EMBL" id="CAF97691.1"/>
    </source>
</evidence>
<feature type="transmembrane region" description="Helical" evidence="2">
    <location>
        <begin position="6"/>
        <end position="27"/>
    </location>
</feature>
<accession>Q4SNU1</accession>
<feature type="compositionally biased region" description="Gly residues" evidence="1">
    <location>
        <begin position="181"/>
        <end position="190"/>
    </location>
</feature>
<evidence type="ECO:0000256" key="1">
    <source>
        <dbReference type="SAM" id="MobiDB-lite"/>
    </source>
</evidence>
<feature type="compositionally biased region" description="Low complexity" evidence="1">
    <location>
        <begin position="75"/>
        <end position="84"/>
    </location>
</feature>
<dbReference type="EMBL" id="CAAE01014542">
    <property type="protein sequence ID" value="CAF97691.1"/>
    <property type="molecule type" value="Genomic_DNA"/>
</dbReference>
<comment type="caution">
    <text evidence="3">The sequence shown here is derived from an EMBL/GenBank/DDBJ whole genome shotgun (WGS) entry which is preliminary data.</text>
</comment>
<organism evidence="3">
    <name type="scientific">Tetraodon nigroviridis</name>
    <name type="common">Spotted green pufferfish</name>
    <name type="synonym">Chelonodon nigroviridis</name>
    <dbReference type="NCBI Taxonomy" id="99883"/>
    <lineage>
        <taxon>Eukaryota</taxon>
        <taxon>Metazoa</taxon>
        <taxon>Chordata</taxon>
        <taxon>Craniata</taxon>
        <taxon>Vertebrata</taxon>
        <taxon>Euteleostomi</taxon>
        <taxon>Actinopterygii</taxon>
        <taxon>Neopterygii</taxon>
        <taxon>Teleostei</taxon>
        <taxon>Neoteleostei</taxon>
        <taxon>Acanthomorphata</taxon>
        <taxon>Eupercaria</taxon>
        <taxon>Tetraodontiformes</taxon>
        <taxon>Tetradontoidea</taxon>
        <taxon>Tetraodontidae</taxon>
        <taxon>Tetraodon</taxon>
    </lineage>
</organism>
<name>Q4SNU1_TETNG</name>
<feature type="compositionally biased region" description="Basic and acidic residues" evidence="1">
    <location>
        <begin position="87"/>
        <end position="123"/>
    </location>
</feature>
<feature type="compositionally biased region" description="Gly residues" evidence="1">
    <location>
        <begin position="164"/>
        <end position="173"/>
    </location>
</feature>
<evidence type="ECO:0000256" key="2">
    <source>
        <dbReference type="SAM" id="Phobius"/>
    </source>
</evidence>
<keyword evidence="2" id="KW-0812">Transmembrane</keyword>
<reference evidence="3" key="2">
    <citation type="submission" date="2004-02" db="EMBL/GenBank/DDBJ databases">
        <authorList>
            <consortium name="Genoscope"/>
            <consortium name="Whitehead Institute Centre for Genome Research"/>
        </authorList>
    </citation>
    <scope>NUCLEOTIDE SEQUENCE</scope>
</reference>
<proteinExistence type="predicted"/>
<keyword evidence="2" id="KW-1133">Transmembrane helix</keyword>
<dbReference type="KEGG" id="tng:GSTEN00015128G001"/>